<feature type="repeat" description="WD" evidence="3">
    <location>
        <begin position="1584"/>
        <end position="1625"/>
    </location>
</feature>
<evidence type="ECO:0000256" key="3">
    <source>
        <dbReference type="PROSITE-ProRule" id="PRU00221"/>
    </source>
</evidence>
<dbReference type="SUPFAM" id="SSF50978">
    <property type="entry name" value="WD40 repeat-like"/>
    <property type="match status" value="1"/>
</dbReference>
<dbReference type="CDD" id="cd00200">
    <property type="entry name" value="WD40"/>
    <property type="match status" value="2"/>
</dbReference>
<evidence type="ECO:0000259" key="5">
    <source>
        <dbReference type="Pfam" id="PF23948"/>
    </source>
</evidence>
<evidence type="ECO:0000256" key="1">
    <source>
        <dbReference type="ARBA" id="ARBA00022574"/>
    </source>
</evidence>
<protein>
    <recommendedName>
        <fullName evidence="5">Arm-like repeat domain-containing protein</fullName>
    </recommendedName>
</protein>
<feature type="repeat" description="WD" evidence="3">
    <location>
        <begin position="1416"/>
        <end position="1457"/>
    </location>
</feature>
<reference evidence="6" key="1">
    <citation type="journal article" date="2020" name="Fungal Divers.">
        <title>Resolving the Mortierellaceae phylogeny through synthesis of multi-gene phylogenetics and phylogenomics.</title>
        <authorList>
            <person name="Vandepol N."/>
            <person name="Liber J."/>
            <person name="Desiro A."/>
            <person name="Na H."/>
            <person name="Kennedy M."/>
            <person name="Barry K."/>
            <person name="Grigoriev I.V."/>
            <person name="Miller A.N."/>
            <person name="O'Donnell K."/>
            <person name="Stajich J.E."/>
            <person name="Bonito G."/>
        </authorList>
    </citation>
    <scope>NUCLEOTIDE SEQUENCE</scope>
    <source>
        <strain evidence="6">KOD948</strain>
    </source>
</reference>
<dbReference type="InterPro" id="IPR001646">
    <property type="entry name" value="5peptide_repeat"/>
</dbReference>
<feature type="repeat" description="WD" evidence="3">
    <location>
        <begin position="1280"/>
        <end position="1331"/>
    </location>
</feature>
<dbReference type="Proteomes" id="UP000726737">
    <property type="component" value="Unassembled WGS sequence"/>
</dbReference>
<evidence type="ECO:0000313" key="7">
    <source>
        <dbReference type="Proteomes" id="UP000726737"/>
    </source>
</evidence>
<feature type="domain" description="Arm-like repeat" evidence="5">
    <location>
        <begin position="182"/>
        <end position="503"/>
    </location>
</feature>
<feature type="repeat" description="WD" evidence="3">
    <location>
        <begin position="1626"/>
        <end position="1667"/>
    </location>
</feature>
<feature type="repeat" description="WD" evidence="3">
    <location>
        <begin position="1238"/>
        <end position="1279"/>
    </location>
</feature>
<name>A0A9P6PP59_9FUNG</name>
<accession>A0A9P6PP59</accession>
<organism evidence="6 7">
    <name type="scientific">Mortierella polycephala</name>
    <dbReference type="NCBI Taxonomy" id="41804"/>
    <lineage>
        <taxon>Eukaryota</taxon>
        <taxon>Fungi</taxon>
        <taxon>Fungi incertae sedis</taxon>
        <taxon>Mucoromycota</taxon>
        <taxon>Mortierellomycotina</taxon>
        <taxon>Mortierellomycetes</taxon>
        <taxon>Mortierellales</taxon>
        <taxon>Mortierellaceae</taxon>
        <taxon>Mortierella</taxon>
    </lineage>
</organism>
<evidence type="ECO:0000313" key="6">
    <source>
        <dbReference type="EMBL" id="KAG0249253.1"/>
    </source>
</evidence>
<sequence length="1756" mass="193426">LSRANTHLENARNTKDRRQAQKFCDDAKKALERIDIIKSIKDRDQIEAAYREHGKLLERLGLRDEAQTSYSKADELIGTAGRSTPVPPSNAAMAPTSTPSSAIASNSAFSSSSTTVRNKKTVIPTIFTEDCPPPVIQCALPGPDERLVSTRQLAFCLALLQSKPFAMTSLNSSARVWLVAVEKNQDEKERLRAMATDLIRALVRDELKDRMAIAEVVCLAPVLEKGDFWSLLSLFVNSIKGSLLLDVQTLEGLTHLIQSATPGYIDADDLVKILELLNTRLQETFQQSPQHIYELTITVSRVLDAMADSNIQGLDRVKLHEPLLSYLGRLKASKDPYIVYQAAYTFQALLCVPDDEEPWQAALRRSVAVVKGVGGLASAIKGLNVAEFINGLSTIQEGFKGAGQIFGLVQDAYNGVTALKDSGQGLLESLKNGLSFSHKRTWYAALRGADTLMQNGELTKFKTLVCEAPCRRDLAFQWGICQRLEYLASDPVWDDVSRKDAISFLGEMYWNDEEWGQEPRIKQCILDILLRLSQAPGHGIKGSMHIAAENLLRDLSTEGNRSKQALYLACIQIGATPHSWKVAMPLPDSSSLIDQVQNKPSVEPALREYQSSRLQEQEQRHSVYIPPQAKASRESSDDDLFDLTIKVNEFISDDGDTKVLLLLGDSGAGKSTFNLELEKNLWKAYNTDKKWIPVFVTLPAIDKPEEDLISKQLRRYGFTEAQIRELKSYYQFVLICDGYDECQKMNNLYNDNRLNQPREWKVKMVISCRSEYLGSDYRVLFQPGGRNDRRGATRLQEAVVAPFTITKIKDYVRSYVTNYHSGGDNVWKVEDYESAIRNIPNLQELVRNPFMLSLALEVVPRLVDLSKDFTSSRISRVTLYDQFVEQWVERGQIRLTERSLTGEDHAEFKMLLADGFTRNAIGFIKDLAVAIFDKQDGKPVVEYSPIRDKASWKTVFFGDGSGKSLLRETCPLSRTGNQYRFIHRSVLEYGLARAIFEPNPSGVDPDGSVEQLDVQQWIDQGELSVDTPSGSALFRKSFVHEPSIITFLSERVQQCIEFENQLHRFIDRSKTDRRFNQAAANAITILVRAGVRFNGADLKGIQIPGANLSGGDFDSAQLQGSDLSNTILRNVWLRRADLSNSRMDGVKFGQYPYLEMGSAIGRCVFSPDGKQLIVGLRNGSICVYSTSTWGDLGSTLSGHTDAVSSVAFSLTGHQIVSGSWDKTVRLWDAQTGEHVSTLSGHTGKVLCVAYSPTGRQIVSGGEDKTVRLWDAKTGNLATVLSGHTDEVRSVAYSPTGKHIVSSSGGIFYFPSEDVDETVRLWDAQSGELCSTLSGHTSTAFSVTYSPSGHQISTGSNDDTVELWDVQTGELASSLRGHSGIVYSVAYSPTGHQIASGSFDNTVRLWDAQTGDCVSTLSSHTSAVNSVAYSPNGQKIASGSWDKTVRLWDAQTGEIGSTLGGHTGGVRSLVYSPTTKQIASGSKDTTVRLWDAQTGELVSTFNGHTGYVSSVAYSPTGRQFASASLDNTVRLWDAQTSTPVSTLSGHTSGVSSVAYSPSGHRIASGSYDSTVRLWDTQNGELASTMIGHTSVVLSVAYSPSGQQIASGSCDETVRLWDAQTGTLSFCLCGHTEYVNSVSYSPSSQQIASGSRDKTVRLWDVSSGQCLFILDDFQYGFESVAWMSILNVTYLVTGCEDKSIRSWKLVEDGGNFQLVLHWRSSPQTLVLSNSTIQGVQGLSNMNTRLFLQHQAVGQPATP</sequence>
<feature type="repeat" description="WD" evidence="3">
    <location>
        <begin position="1458"/>
        <end position="1499"/>
    </location>
</feature>
<dbReference type="InterPro" id="IPR001680">
    <property type="entry name" value="WD40_rpt"/>
</dbReference>
<feature type="repeat" description="WD" evidence="3">
    <location>
        <begin position="1196"/>
        <end position="1237"/>
    </location>
</feature>
<keyword evidence="2" id="KW-0677">Repeat</keyword>
<dbReference type="InterPro" id="IPR056251">
    <property type="entry name" value="Arm_rpt_dom"/>
</dbReference>
<feature type="repeat" description="WD" evidence="3">
    <location>
        <begin position="1332"/>
        <end position="1373"/>
    </location>
</feature>
<dbReference type="Gene3D" id="3.40.50.300">
    <property type="entry name" value="P-loop containing nucleotide triphosphate hydrolases"/>
    <property type="match status" value="1"/>
</dbReference>
<feature type="compositionally biased region" description="Low complexity" evidence="4">
    <location>
        <begin position="89"/>
        <end position="110"/>
    </location>
</feature>
<dbReference type="Gene3D" id="2.160.20.80">
    <property type="entry name" value="E3 ubiquitin-protein ligase SopA"/>
    <property type="match status" value="1"/>
</dbReference>
<dbReference type="InterPro" id="IPR036322">
    <property type="entry name" value="WD40_repeat_dom_sf"/>
</dbReference>
<dbReference type="InterPro" id="IPR016024">
    <property type="entry name" value="ARM-type_fold"/>
</dbReference>
<dbReference type="InterPro" id="IPR011047">
    <property type="entry name" value="Quinoprotein_ADH-like_sf"/>
</dbReference>
<dbReference type="PANTHER" id="PTHR14604:SF4">
    <property type="entry name" value="F-BOX DOMAIN-CONTAINING PROTEIN"/>
    <property type="match status" value="1"/>
</dbReference>
<keyword evidence="1 3" id="KW-0853">WD repeat</keyword>
<evidence type="ECO:0000256" key="4">
    <source>
        <dbReference type="SAM" id="MobiDB-lite"/>
    </source>
</evidence>
<dbReference type="PRINTS" id="PR00320">
    <property type="entry name" value="GPROTEINBRPT"/>
</dbReference>
<dbReference type="Gene3D" id="2.130.10.10">
    <property type="entry name" value="YVTN repeat-like/Quinoprotein amine dehydrogenase"/>
    <property type="match status" value="6"/>
</dbReference>
<evidence type="ECO:0000256" key="2">
    <source>
        <dbReference type="ARBA" id="ARBA00022737"/>
    </source>
</evidence>
<feature type="repeat" description="WD" evidence="3">
    <location>
        <begin position="1500"/>
        <end position="1541"/>
    </location>
</feature>
<feature type="region of interest" description="Disordered" evidence="4">
    <location>
        <begin position="1"/>
        <end position="20"/>
    </location>
</feature>
<feature type="compositionally biased region" description="Basic and acidic residues" evidence="4">
    <location>
        <begin position="9"/>
        <end position="20"/>
    </location>
</feature>
<dbReference type="SUPFAM" id="SSF50998">
    <property type="entry name" value="Quinoprotein alcohol dehydrogenase-like"/>
    <property type="match status" value="1"/>
</dbReference>
<feature type="repeat" description="WD" evidence="3">
    <location>
        <begin position="1374"/>
        <end position="1415"/>
    </location>
</feature>
<dbReference type="InterPro" id="IPR020472">
    <property type="entry name" value="WD40_PAC1"/>
</dbReference>
<dbReference type="Pfam" id="PF23948">
    <property type="entry name" value="ARM_5"/>
    <property type="match status" value="1"/>
</dbReference>
<feature type="repeat" description="WD" evidence="3">
    <location>
        <begin position="1542"/>
        <end position="1583"/>
    </location>
</feature>
<dbReference type="EMBL" id="JAAAJA010000847">
    <property type="protein sequence ID" value="KAG0249253.1"/>
    <property type="molecule type" value="Genomic_DNA"/>
</dbReference>
<keyword evidence="7" id="KW-1185">Reference proteome</keyword>
<dbReference type="Pfam" id="PF00805">
    <property type="entry name" value="Pentapeptide"/>
    <property type="match status" value="1"/>
</dbReference>
<dbReference type="SUPFAM" id="SSF141571">
    <property type="entry name" value="Pentapeptide repeat-like"/>
    <property type="match status" value="1"/>
</dbReference>
<feature type="region of interest" description="Disordered" evidence="4">
    <location>
        <begin position="73"/>
        <end position="110"/>
    </location>
</feature>
<gene>
    <name evidence="6" type="ORF">BG011_009463</name>
</gene>
<dbReference type="PROSITE" id="PS00678">
    <property type="entry name" value="WD_REPEATS_1"/>
    <property type="match status" value="9"/>
</dbReference>
<dbReference type="OrthoDB" id="538223at2759"/>
<dbReference type="InterPro" id="IPR019775">
    <property type="entry name" value="WD40_repeat_CS"/>
</dbReference>
<dbReference type="SMART" id="SM00320">
    <property type="entry name" value="WD40"/>
    <property type="match status" value="13"/>
</dbReference>
<dbReference type="Pfam" id="PF00400">
    <property type="entry name" value="WD40"/>
    <property type="match status" value="11"/>
</dbReference>
<feature type="non-terminal residue" evidence="6">
    <location>
        <position position="1756"/>
    </location>
</feature>
<dbReference type="SUPFAM" id="SSF48371">
    <property type="entry name" value="ARM repeat"/>
    <property type="match status" value="1"/>
</dbReference>
<proteinExistence type="predicted"/>
<dbReference type="PROSITE" id="PS50082">
    <property type="entry name" value="WD_REPEATS_2"/>
    <property type="match status" value="11"/>
</dbReference>
<dbReference type="InterPro" id="IPR015943">
    <property type="entry name" value="WD40/YVTN_repeat-like_dom_sf"/>
</dbReference>
<comment type="caution">
    <text evidence="6">The sequence shown here is derived from an EMBL/GenBank/DDBJ whole genome shotgun (WGS) entry which is preliminary data.</text>
</comment>
<dbReference type="InterPro" id="IPR050995">
    <property type="entry name" value="WD-F-box_domain-protein"/>
</dbReference>
<dbReference type="PANTHER" id="PTHR14604">
    <property type="entry name" value="WD40 REPEAT PF20"/>
    <property type="match status" value="1"/>
</dbReference>
<dbReference type="InterPro" id="IPR027417">
    <property type="entry name" value="P-loop_NTPase"/>
</dbReference>
<dbReference type="PROSITE" id="PS50294">
    <property type="entry name" value="WD_REPEATS_REGION"/>
    <property type="match status" value="10"/>
</dbReference>